<keyword evidence="1" id="KW-0732">Signal</keyword>
<gene>
    <name evidence="2" type="ORF">O181_102301</name>
</gene>
<evidence type="ECO:0000313" key="2">
    <source>
        <dbReference type="EMBL" id="MBW0562586.1"/>
    </source>
</evidence>
<dbReference type="AlphaFoldDB" id="A0A9Q3JIE0"/>
<evidence type="ECO:0000256" key="1">
    <source>
        <dbReference type="SAM" id="SignalP"/>
    </source>
</evidence>
<comment type="caution">
    <text evidence="2">The sequence shown here is derived from an EMBL/GenBank/DDBJ whole genome shotgun (WGS) entry which is preliminary data.</text>
</comment>
<sequence length="102" mass="11568">MKFALILQLSVVWLPGLAFLLPPVSYPKANSRPFKCSVDSAKLQPICVVKGAYSRFPAQTKDGRNHFCHWYQGFPKCCLFNPPKPDWYPSSIALAYTRAEFV</sequence>
<organism evidence="2 3">
    <name type="scientific">Austropuccinia psidii MF-1</name>
    <dbReference type="NCBI Taxonomy" id="1389203"/>
    <lineage>
        <taxon>Eukaryota</taxon>
        <taxon>Fungi</taxon>
        <taxon>Dikarya</taxon>
        <taxon>Basidiomycota</taxon>
        <taxon>Pucciniomycotina</taxon>
        <taxon>Pucciniomycetes</taxon>
        <taxon>Pucciniales</taxon>
        <taxon>Sphaerophragmiaceae</taxon>
        <taxon>Austropuccinia</taxon>
    </lineage>
</organism>
<evidence type="ECO:0000313" key="3">
    <source>
        <dbReference type="Proteomes" id="UP000765509"/>
    </source>
</evidence>
<feature type="chain" id="PRO_5040114969" description="Secreted protein" evidence="1">
    <location>
        <begin position="19"/>
        <end position="102"/>
    </location>
</feature>
<proteinExistence type="predicted"/>
<dbReference type="Proteomes" id="UP000765509">
    <property type="component" value="Unassembled WGS sequence"/>
</dbReference>
<dbReference type="EMBL" id="AVOT02072827">
    <property type="protein sequence ID" value="MBW0562586.1"/>
    <property type="molecule type" value="Genomic_DNA"/>
</dbReference>
<feature type="signal peptide" evidence="1">
    <location>
        <begin position="1"/>
        <end position="18"/>
    </location>
</feature>
<reference evidence="2" key="1">
    <citation type="submission" date="2021-03" db="EMBL/GenBank/DDBJ databases">
        <title>Draft genome sequence of rust myrtle Austropuccinia psidii MF-1, a brazilian biotype.</title>
        <authorList>
            <person name="Quecine M.C."/>
            <person name="Pachon D.M.R."/>
            <person name="Bonatelli M.L."/>
            <person name="Correr F.H."/>
            <person name="Franceschini L.M."/>
            <person name="Leite T.F."/>
            <person name="Margarido G.R.A."/>
            <person name="Almeida C.A."/>
            <person name="Ferrarezi J.A."/>
            <person name="Labate C.A."/>
        </authorList>
    </citation>
    <scope>NUCLEOTIDE SEQUENCE</scope>
    <source>
        <strain evidence="2">MF-1</strain>
    </source>
</reference>
<name>A0A9Q3JIE0_9BASI</name>
<protein>
    <recommendedName>
        <fullName evidence="4">Secreted protein</fullName>
    </recommendedName>
</protein>
<evidence type="ECO:0008006" key="4">
    <source>
        <dbReference type="Google" id="ProtNLM"/>
    </source>
</evidence>
<accession>A0A9Q3JIE0</accession>
<keyword evidence="3" id="KW-1185">Reference proteome</keyword>